<organism evidence="1 2">
    <name type="scientific">Penicillium hordei</name>
    <dbReference type="NCBI Taxonomy" id="40994"/>
    <lineage>
        <taxon>Eukaryota</taxon>
        <taxon>Fungi</taxon>
        <taxon>Dikarya</taxon>
        <taxon>Ascomycota</taxon>
        <taxon>Pezizomycotina</taxon>
        <taxon>Eurotiomycetes</taxon>
        <taxon>Eurotiomycetidae</taxon>
        <taxon>Eurotiales</taxon>
        <taxon>Aspergillaceae</taxon>
        <taxon>Penicillium</taxon>
    </lineage>
</organism>
<sequence>SCFNARNVKSHIRGNPIYCAINPPVNSKEPCFFHGWLGPANEFQILVNLLPAAPFLPTERSLEGTAKYAQKGITNLRLSRQNQAGKDSHAIYASRQKPSVTIIFHACDASPSSGSAFLRAKRHLRSI</sequence>
<name>A0AAD6E004_9EURO</name>
<dbReference type="EMBL" id="JAQJAE010000004">
    <property type="protein sequence ID" value="KAJ5597985.1"/>
    <property type="molecule type" value="Genomic_DNA"/>
</dbReference>
<feature type="non-terminal residue" evidence="1">
    <location>
        <position position="1"/>
    </location>
</feature>
<evidence type="ECO:0000313" key="1">
    <source>
        <dbReference type="EMBL" id="KAJ5597985.1"/>
    </source>
</evidence>
<dbReference type="RefSeq" id="XP_056751200.1">
    <property type="nucleotide sequence ID" value="XM_056899124.1"/>
</dbReference>
<reference evidence="1" key="2">
    <citation type="submission" date="2023-01" db="EMBL/GenBank/DDBJ databases">
        <authorList>
            <person name="Petersen C."/>
        </authorList>
    </citation>
    <scope>NUCLEOTIDE SEQUENCE</scope>
    <source>
        <strain evidence="1">IBT 12815</strain>
    </source>
</reference>
<gene>
    <name evidence="1" type="ORF">N7537_008069</name>
</gene>
<accession>A0AAD6E004</accession>
<comment type="caution">
    <text evidence="1">The sequence shown here is derived from an EMBL/GenBank/DDBJ whole genome shotgun (WGS) entry which is preliminary data.</text>
</comment>
<dbReference type="GeneID" id="81589366"/>
<proteinExistence type="predicted"/>
<keyword evidence="2" id="KW-1185">Reference proteome</keyword>
<dbReference type="Proteomes" id="UP001213799">
    <property type="component" value="Unassembled WGS sequence"/>
</dbReference>
<reference evidence="1" key="1">
    <citation type="journal article" date="2023" name="IMA Fungus">
        <title>Comparative genomic study of the Penicillium genus elucidates a diverse pangenome and 15 lateral gene transfer events.</title>
        <authorList>
            <person name="Petersen C."/>
            <person name="Sorensen T."/>
            <person name="Nielsen M.R."/>
            <person name="Sondergaard T.E."/>
            <person name="Sorensen J.L."/>
            <person name="Fitzpatrick D.A."/>
            <person name="Frisvad J.C."/>
            <person name="Nielsen K.L."/>
        </authorList>
    </citation>
    <scope>NUCLEOTIDE SEQUENCE</scope>
    <source>
        <strain evidence="1">IBT 12815</strain>
    </source>
</reference>
<protein>
    <submittedName>
        <fullName evidence="1">Uncharacterized protein</fullName>
    </submittedName>
</protein>
<dbReference type="AlphaFoldDB" id="A0AAD6E004"/>
<evidence type="ECO:0000313" key="2">
    <source>
        <dbReference type="Proteomes" id="UP001213799"/>
    </source>
</evidence>